<keyword evidence="3" id="KW-0689">Ribosomal protein</keyword>
<evidence type="ECO:0000313" key="8">
    <source>
        <dbReference type="Proteomes" id="UP000008312"/>
    </source>
</evidence>
<dbReference type="InterPro" id="IPR035808">
    <property type="entry name" value="Ribosomal_uL30_euk_arc"/>
</dbReference>
<accession>D8M4Y2</accession>
<dbReference type="GeneID" id="24920170"/>
<dbReference type="PANTHER" id="PTHR11524:SF16">
    <property type="entry name" value="LARGE RIBOSOMAL SUBUNIT PROTEIN UL30"/>
    <property type="match status" value="1"/>
</dbReference>
<dbReference type="Proteomes" id="UP000008312">
    <property type="component" value="Unassembled WGS sequence"/>
</dbReference>
<dbReference type="Pfam" id="PF00327">
    <property type="entry name" value="Ribosomal_L30"/>
    <property type="match status" value="1"/>
</dbReference>
<dbReference type="PANTHER" id="PTHR11524">
    <property type="entry name" value="60S RIBOSOMAL PROTEIN L7"/>
    <property type="match status" value="1"/>
</dbReference>
<keyword evidence="8" id="KW-1185">Reference proteome</keyword>
<dbReference type="Gene3D" id="3.30.1390.20">
    <property type="entry name" value="Ribosomal protein L30, ferredoxin-like fold domain"/>
    <property type="match status" value="2"/>
</dbReference>
<feature type="domain" description="Large ribosomal subunit protein uL30-like ferredoxin-like fold" evidence="5">
    <location>
        <begin position="81"/>
        <end position="131"/>
    </location>
</feature>
<gene>
    <name evidence="7" type="ORF">GSBLH_T00003047001</name>
</gene>
<organism evidence="7">
    <name type="scientific">Blastocystis hominis</name>
    <dbReference type="NCBI Taxonomy" id="12968"/>
    <lineage>
        <taxon>Eukaryota</taxon>
        <taxon>Sar</taxon>
        <taxon>Stramenopiles</taxon>
        <taxon>Bigyra</taxon>
        <taxon>Opalozoa</taxon>
        <taxon>Opalinata</taxon>
        <taxon>Blastocystidae</taxon>
        <taxon>Blastocystis</taxon>
    </lineage>
</organism>
<dbReference type="RefSeq" id="XP_012897169.1">
    <property type="nucleotide sequence ID" value="XM_013041715.1"/>
</dbReference>
<reference evidence="7" key="1">
    <citation type="submission" date="2010-02" db="EMBL/GenBank/DDBJ databases">
        <title>Sequencing and annotation of the Blastocystis hominis genome.</title>
        <authorList>
            <person name="Wincker P."/>
        </authorList>
    </citation>
    <scope>NUCLEOTIDE SEQUENCE</scope>
    <source>
        <strain evidence="7">Singapore isolate B</strain>
    </source>
</reference>
<dbReference type="AlphaFoldDB" id="D8M4Y2"/>
<protein>
    <recommendedName>
        <fullName evidence="9">Ribosomal protein L30 ferredoxin-like fold domain-containing protein</fullName>
    </recommendedName>
</protein>
<feature type="domain" description="Large ribosomal subunit protein uL30 N-terminal eukaryotes" evidence="6">
    <location>
        <begin position="5"/>
        <end position="70"/>
    </location>
</feature>
<evidence type="ECO:0000256" key="1">
    <source>
        <dbReference type="ARBA" id="ARBA00007594"/>
    </source>
</evidence>
<dbReference type="FunCoup" id="D8M4Y2">
    <property type="interactions" value="512"/>
</dbReference>
<comment type="similarity">
    <text evidence="1">Belongs to the universal ribosomal protein uL30 family.</text>
</comment>
<dbReference type="FunFam" id="3.30.1390.20:FF:000003">
    <property type="entry name" value="60S ribosomal protein L7"/>
    <property type="match status" value="1"/>
</dbReference>
<dbReference type="OrthoDB" id="28644at2759"/>
<dbReference type="InParanoid" id="D8M4Y2"/>
<dbReference type="InterPro" id="IPR005998">
    <property type="entry name" value="Ribosomal_uL30_euk"/>
</dbReference>
<sequence length="239" mass="27952">MSSYIPESVRLKEKRDALLKAKQVAEALKKENSRDHYHTEYVKRAERYILEYQQKEKEEIERNRMARNKGLLISNNSNRLVFVIRIRGINEVPPKPKKVLELFRLLQINNGVFVRLNESTRKMLEIISPYVAFGYPSVNTVRNLIYKRGFARVNKQRVPVSTNELVAEHLKQFDIICVEDLVHEIYTVGEHFKEANNFLWPFKLNAPTGGYKNVKKQFNEGGDTGNREYLINGLIARML</sequence>
<dbReference type="PROSITE" id="PS00634">
    <property type="entry name" value="RIBOSOMAL_L30"/>
    <property type="match status" value="1"/>
</dbReference>
<dbReference type="SUPFAM" id="SSF55129">
    <property type="entry name" value="Ribosomal protein L30p/L7e"/>
    <property type="match status" value="1"/>
</dbReference>
<proteinExistence type="inferred from homology"/>
<dbReference type="Pfam" id="PF08079">
    <property type="entry name" value="Ribosomal_L30_N"/>
    <property type="match status" value="1"/>
</dbReference>
<evidence type="ECO:0000256" key="4">
    <source>
        <dbReference type="ARBA" id="ARBA00023274"/>
    </source>
</evidence>
<keyword evidence="4" id="KW-0687">Ribonucleoprotein</keyword>
<dbReference type="OMA" id="IHEICAV"/>
<evidence type="ECO:0000256" key="3">
    <source>
        <dbReference type="ARBA" id="ARBA00022980"/>
    </source>
</evidence>
<dbReference type="GO" id="GO:0000463">
    <property type="term" value="P:maturation of LSU-rRNA from tricistronic rRNA transcript (SSU-rRNA, 5.8S rRNA, LSU-rRNA)"/>
    <property type="evidence" value="ECO:0007669"/>
    <property type="project" value="TreeGrafter"/>
</dbReference>
<evidence type="ECO:0000259" key="5">
    <source>
        <dbReference type="Pfam" id="PF00327"/>
    </source>
</evidence>
<evidence type="ECO:0000259" key="6">
    <source>
        <dbReference type="Pfam" id="PF08079"/>
    </source>
</evidence>
<name>D8M4Y2_BLAHO</name>
<dbReference type="NCBIfam" id="TIGR01310">
    <property type="entry name" value="uL30_euk"/>
    <property type="match status" value="1"/>
</dbReference>
<evidence type="ECO:0000256" key="2">
    <source>
        <dbReference type="ARBA" id="ARBA00022884"/>
    </source>
</evidence>
<dbReference type="InterPro" id="IPR012988">
    <property type="entry name" value="Ribosomal_uL30_N_euk"/>
</dbReference>
<dbReference type="InterPro" id="IPR039699">
    <property type="entry name" value="Ribosomal_uL30"/>
</dbReference>
<dbReference type="GO" id="GO:0003735">
    <property type="term" value="F:structural constituent of ribosome"/>
    <property type="evidence" value="ECO:0007669"/>
    <property type="project" value="TreeGrafter"/>
</dbReference>
<dbReference type="InterPro" id="IPR016082">
    <property type="entry name" value="Ribosomal_uL30_ferredoxin-like"/>
</dbReference>
<evidence type="ECO:0000313" key="7">
    <source>
        <dbReference type="EMBL" id="CBK23121.2"/>
    </source>
</evidence>
<evidence type="ECO:0008006" key="9">
    <source>
        <dbReference type="Google" id="ProtNLM"/>
    </source>
</evidence>
<dbReference type="InterPro" id="IPR018038">
    <property type="entry name" value="Ribosomal_uL30_CS"/>
</dbReference>
<keyword evidence="2" id="KW-0694">RNA-binding</keyword>
<dbReference type="InterPro" id="IPR036919">
    <property type="entry name" value="Ribo_uL30_ferredoxin-like_sf"/>
</dbReference>
<dbReference type="EMBL" id="FN668655">
    <property type="protein sequence ID" value="CBK23121.2"/>
    <property type="molecule type" value="Genomic_DNA"/>
</dbReference>
<dbReference type="CDD" id="cd01657">
    <property type="entry name" value="Ribosomal_L7_archeal_euk"/>
    <property type="match status" value="1"/>
</dbReference>
<dbReference type="GO" id="GO:0022625">
    <property type="term" value="C:cytosolic large ribosomal subunit"/>
    <property type="evidence" value="ECO:0007669"/>
    <property type="project" value="TreeGrafter"/>
</dbReference>
<dbReference type="GO" id="GO:0003723">
    <property type="term" value="F:RNA binding"/>
    <property type="evidence" value="ECO:0007669"/>
    <property type="project" value="UniProtKB-KW"/>
</dbReference>